<name>J2ZBE6_9EURY</name>
<reference evidence="2 3" key="1">
    <citation type="journal article" date="2012" name="J. Bacteriol.">
        <title>Draft Genome Sequence of the Extremely Halophilic Archaeon Halogranum salarium B-1T.</title>
        <authorList>
            <person name="Kim K.K."/>
            <person name="Lee K.C."/>
            <person name="Lee J.S."/>
        </authorList>
    </citation>
    <scope>NUCLEOTIDE SEQUENCE [LARGE SCALE GENOMIC DNA]</scope>
    <source>
        <strain evidence="2 3">B-1</strain>
    </source>
</reference>
<dbReference type="Proteomes" id="UP000007813">
    <property type="component" value="Unassembled WGS sequence"/>
</dbReference>
<feature type="region of interest" description="Disordered" evidence="1">
    <location>
        <begin position="119"/>
        <end position="144"/>
    </location>
</feature>
<protein>
    <submittedName>
        <fullName evidence="2">Uncharacterized protein</fullName>
    </submittedName>
</protein>
<evidence type="ECO:0000313" key="2">
    <source>
        <dbReference type="EMBL" id="EJN57980.1"/>
    </source>
</evidence>
<dbReference type="OrthoDB" id="350561at2157"/>
<dbReference type="RefSeq" id="WP_009376704.1">
    <property type="nucleotide sequence ID" value="NZ_ALJD01000009.1"/>
</dbReference>
<accession>J2ZBE6</accession>
<evidence type="ECO:0000313" key="3">
    <source>
        <dbReference type="Proteomes" id="UP000007813"/>
    </source>
</evidence>
<dbReference type="EMBL" id="ALJD01000009">
    <property type="protein sequence ID" value="EJN57980.1"/>
    <property type="molecule type" value="Genomic_DNA"/>
</dbReference>
<proteinExistence type="predicted"/>
<organism evidence="2 3">
    <name type="scientific">Halogranum salarium B-1</name>
    <dbReference type="NCBI Taxonomy" id="1210908"/>
    <lineage>
        <taxon>Archaea</taxon>
        <taxon>Methanobacteriati</taxon>
        <taxon>Methanobacteriota</taxon>
        <taxon>Stenosarchaea group</taxon>
        <taxon>Halobacteria</taxon>
        <taxon>Halobacteriales</taxon>
        <taxon>Haloferacaceae</taxon>
    </lineage>
</organism>
<dbReference type="AlphaFoldDB" id="J2ZBE6"/>
<gene>
    <name evidence="2" type="ORF">HSB1_33970</name>
</gene>
<dbReference type="eggNOG" id="ENOG502N657">
    <property type="taxonomic scope" value="Archaea"/>
</dbReference>
<sequence length="144" mass="15608">MSDTNSKSTRMKRIEQGLNVVFTAQVTKEVLAAVDFEAILAGDPARDAVDVDRLAEAVGRPLGRALAQYVFDDGGQFDVVKRALGSEIGSRIAAETFRTATENVDIDALIETLVELNESQVSEPPMQDAIDTYVENSDEQTAES</sequence>
<comment type="caution">
    <text evidence="2">The sequence shown here is derived from an EMBL/GenBank/DDBJ whole genome shotgun (WGS) entry which is preliminary data.</text>
</comment>
<evidence type="ECO:0000256" key="1">
    <source>
        <dbReference type="SAM" id="MobiDB-lite"/>
    </source>
</evidence>